<dbReference type="AlphaFoldDB" id="A0AAD1RFZ1"/>
<feature type="region of interest" description="Disordered" evidence="3">
    <location>
        <begin position="292"/>
        <end position="318"/>
    </location>
</feature>
<feature type="coiled-coil region" evidence="2">
    <location>
        <begin position="105"/>
        <end position="139"/>
    </location>
</feature>
<dbReference type="PANTHER" id="PTHR11505">
    <property type="entry name" value="L1 TRANSPOSABLE ELEMENT-RELATED"/>
    <property type="match status" value="1"/>
</dbReference>
<name>A0AAD1RFZ1_PELCU</name>
<evidence type="ECO:0000256" key="2">
    <source>
        <dbReference type="SAM" id="Coils"/>
    </source>
</evidence>
<feature type="compositionally biased region" description="Polar residues" evidence="3">
    <location>
        <begin position="299"/>
        <end position="318"/>
    </location>
</feature>
<sequence length="318" mass="36163">MANAKTKKSAAKAEKMSFFGQKLQPTSETIRGAAAQDGAEDSDTTMPHTDPETLQPAEYLTKGFFEKAIEGMATKLITTWQTTAEQIKREVRDLSIRTTSVEQHCTDLSSAQEDLSQQLKALQCQMEHVEARVADQEDRARRNNLRLRGVPETVLMDDLPIYVQGLLRAYAPDIPTDMLLVDRVHRVPKPKQLPDSVPRDVLLRVHFYHIKELILRTHRSRADPHEDYSTIRIMADISAATLRCRREFLHTTTELRTHGIRYRWGFPTKIILTRNGKTVQISTPEEGKKLLASWGLDHNPTTGTRSNSPRPSRNMNTD</sequence>
<accession>A0AAD1RFZ1</accession>
<dbReference type="Gene3D" id="3.30.70.1820">
    <property type="entry name" value="L1 transposable element, RRM domain"/>
    <property type="match status" value="1"/>
</dbReference>
<dbReference type="Proteomes" id="UP001295444">
    <property type="component" value="Chromosome 02"/>
</dbReference>
<keyword evidence="5" id="KW-1185">Reference proteome</keyword>
<dbReference type="InterPro" id="IPR004244">
    <property type="entry name" value="Transposase_22"/>
</dbReference>
<gene>
    <name evidence="4" type="ORF">PECUL_23A016941</name>
</gene>
<evidence type="ECO:0008006" key="6">
    <source>
        <dbReference type="Google" id="ProtNLM"/>
    </source>
</evidence>
<protein>
    <recommendedName>
        <fullName evidence="6">Transposase</fullName>
    </recommendedName>
</protein>
<evidence type="ECO:0000256" key="1">
    <source>
        <dbReference type="ARBA" id="ARBA00061640"/>
    </source>
</evidence>
<evidence type="ECO:0000313" key="5">
    <source>
        <dbReference type="Proteomes" id="UP001295444"/>
    </source>
</evidence>
<proteinExistence type="inferred from homology"/>
<feature type="compositionally biased region" description="Basic residues" evidence="3">
    <location>
        <begin position="1"/>
        <end position="10"/>
    </location>
</feature>
<evidence type="ECO:0000256" key="3">
    <source>
        <dbReference type="SAM" id="MobiDB-lite"/>
    </source>
</evidence>
<comment type="similarity">
    <text evidence="1">Belongs to the transposase 22 family.</text>
</comment>
<feature type="region of interest" description="Disordered" evidence="3">
    <location>
        <begin position="1"/>
        <end position="53"/>
    </location>
</feature>
<keyword evidence="2" id="KW-0175">Coiled coil</keyword>
<dbReference type="Gene3D" id="3.30.250.20">
    <property type="entry name" value="L1 transposable element, C-terminal domain"/>
    <property type="match status" value="1"/>
</dbReference>
<organism evidence="4 5">
    <name type="scientific">Pelobates cultripes</name>
    <name type="common">Western spadefoot toad</name>
    <dbReference type="NCBI Taxonomy" id="61616"/>
    <lineage>
        <taxon>Eukaryota</taxon>
        <taxon>Metazoa</taxon>
        <taxon>Chordata</taxon>
        <taxon>Craniata</taxon>
        <taxon>Vertebrata</taxon>
        <taxon>Euteleostomi</taxon>
        <taxon>Amphibia</taxon>
        <taxon>Batrachia</taxon>
        <taxon>Anura</taxon>
        <taxon>Pelobatoidea</taxon>
        <taxon>Pelobatidae</taxon>
        <taxon>Pelobates</taxon>
    </lineage>
</organism>
<dbReference type="EMBL" id="OW240913">
    <property type="protein sequence ID" value="CAH2252314.1"/>
    <property type="molecule type" value="Genomic_DNA"/>
</dbReference>
<dbReference type="InterPro" id="IPR042566">
    <property type="entry name" value="L1_C"/>
</dbReference>
<dbReference type="FunFam" id="3.30.70.1820:FF:000002">
    <property type="entry name" value="LINE-1 retrotransposable element ORF1 protein"/>
    <property type="match status" value="1"/>
</dbReference>
<reference evidence="4" key="1">
    <citation type="submission" date="2022-03" db="EMBL/GenBank/DDBJ databases">
        <authorList>
            <person name="Alioto T."/>
            <person name="Alioto T."/>
            <person name="Gomez Garrido J."/>
        </authorList>
    </citation>
    <scope>NUCLEOTIDE SEQUENCE</scope>
</reference>
<evidence type="ECO:0000313" key="4">
    <source>
        <dbReference type="EMBL" id="CAH2252314.1"/>
    </source>
</evidence>